<name>A0A5A7Q5T5_STRAF</name>
<sequence>MGRASVLSLVVVCFILTLRLRVSNANTEVEALYAFRQALSDPDGNLNSWDSTLVNPCTCFHVTCDGSSNVIRIDLGNMGLSGPLVPELGNLTNLQYLEVYMNKINGTIPSELGQLTQLVSLDLYDNELTGDFPQELANLKNTLKFLRLNDNTGLSGTLPDDLACSPKLAVKNVTGTGVTPPTCQ</sequence>
<evidence type="ECO:0000256" key="3">
    <source>
        <dbReference type="ARBA" id="ARBA00022737"/>
    </source>
</evidence>
<reference evidence="7" key="1">
    <citation type="journal article" date="2019" name="Curr. Biol.">
        <title>Genome Sequence of Striga asiatica Provides Insight into the Evolution of Plant Parasitism.</title>
        <authorList>
            <person name="Yoshida S."/>
            <person name="Kim S."/>
            <person name="Wafula E.K."/>
            <person name="Tanskanen J."/>
            <person name="Kim Y.M."/>
            <person name="Honaas L."/>
            <person name="Yang Z."/>
            <person name="Spallek T."/>
            <person name="Conn C.E."/>
            <person name="Ichihashi Y."/>
            <person name="Cheong K."/>
            <person name="Cui S."/>
            <person name="Der J.P."/>
            <person name="Gundlach H."/>
            <person name="Jiao Y."/>
            <person name="Hori C."/>
            <person name="Ishida J.K."/>
            <person name="Kasahara H."/>
            <person name="Kiba T."/>
            <person name="Kim M.S."/>
            <person name="Koo N."/>
            <person name="Laohavisit A."/>
            <person name="Lee Y.H."/>
            <person name="Lumba S."/>
            <person name="McCourt P."/>
            <person name="Mortimer J.C."/>
            <person name="Mutuku J.M."/>
            <person name="Nomura T."/>
            <person name="Sasaki-Sekimoto Y."/>
            <person name="Seto Y."/>
            <person name="Wang Y."/>
            <person name="Wakatake T."/>
            <person name="Sakakibara H."/>
            <person name="Demura T."/>
            <person name="Yamaguchi S."/>
            <person name="Yoneyama K."/>
            <person name="Manabe R.I."/>
            <person name="Nelson D.C."/>
            <person name="Schulman A.H."/>
            <person name="Timko M.P."/>
            <person name="dePamphilis C.W."/>
            <person name="Choi D."/>
            <person name="Shirasu K."/>
        </authorList>
    </citation>
    <scope>NUCLEOTIDE SEQUENCE [LARGE SCALE GENOMIC DNA]</scope>
    <source>
        <strain evidence="7">cv. UVA1</strain>
    </source>
</reference>
<proteinExistence type="predicted"/>
<keyword evidence="7" id="KW-1185">Reference proteome</keyword>
<dbReference type="EMBL" id="BKCP01005938">
    <property type="protein sequence ID" value="GER40613.1"/>
    <property type="molecule type" value="Genomic_DNA"/>
</dbReference>
<evidence type="ECO:0000256" key="4">
    <source>
        <dbReference type="SAM" id="SignalP"/>
    </source>
</evidence>
<keyword evidence="6" id="KW-0808">Transferase</keyword>
<dbReference type="PANTHER" id="PTHR47988">
    <property type="entry name" value="SOMATIC EMBRYOGENESIS RECEPTOR KINASE 1"/>
    <property type="match status" value="1"/>
</dbReference>
<evidence type="ECO:0000256" key="1">
    <source>
        <dbReference type="ARBA" id="ARBA00022614"/>
    </source>
</evidence>
<dbReference type="InterPro" id="IPR001611">
    <property type="entry name" value="Leu-rich_rpt"/>
</dbReference>
<dbReference type="FunFam" id="3.80.10.10:FF:000024">
    <property type="entry name" value="Somatic embryogenesis receptor kinase 1"/>
    <property type="match status" value="1"/>
</dbReference>
<dbReference type="Pfam" id="PF08263">
    <property type="entry name" value="LRRNT_2"/>
    <property type="match status" value="1"/>
</dbReference>
<dbReference type="Pfam" id="PF00560">
    <property type="entry name" value="LRR_1"/>
    <property type="match status" value="2"/>
</dbReference>
<dbReference type="OrthoDB" id="406235at2759"/>
<keyword evidence="2 4" id="KW-0732">Signal</keyword>
<dbReference type="AlphaFoldDB" id="A0A5A7Q5T5"/>
<keyword evidence="3" id="KW-0677">Repeat</keyword>
<keyword evidence="1" id="KW-0433">Leucine-rich repeat</keyword>
<evidence type="ECO:0000313" key="7">
    <source>
        <dbReference type="Proteomes" id="UP000325081"/>
    </source>
</evidence>
<dbReference type="Proteomes" id="UP000325081">
    <property type="component" value="Unassembled WGS sequence"/>
</dbReference>
<evidence type="ECO:0000256" key="2">
    <source>
        <dbReference type="ARBA" id="ARBA00022729"/>
    </source>
</evidence>
<dbReference type="GO" id="GO:0016301">
    <property type="term" value="F:kinase activity"/>
    <property type="evidence" value="ECO:0007669"/>
    <property type="project" value="UniProtKB-KW"/>
</dbReference>
<dbReference type="Gene3D" id="3.80.10.10">
    <property type="entry name" value="Ribonuclease Inhibitor"/>
    <property type="match status" value="1"/>
</dbReference>
<evidence type="ECO:0000313" key="6">
    <source>
        <dbReference type="EMBL" id="GER40613.1"/>
    </source>
</evidence>
<protein>
    <submittedName>
        <fullName evidence="6">Leucine-rich repeat protein kinase family protein</fullName>
    </submittedName>
</protein>
<feature type="chain" id="PRO_5022819908" evidence="4">
    <location>
        <begin position="26"/>
        <end position="184"/>
    </location>
</feature>
<gene>
    <name evidence="6" type="ORF">STAS_17296</name>
</gene>
<feature type="signal peptide" evidence="4">
    <location>
        <begin position="1"/>
        <end position="25"/>
    </location>
</feature>
<keyword evidence="6" id="KW-0418">Kinase</keyword>
<dbReference type="InterPro" id="IPR032675">
    <property type="entry name" value="LRR_dom_sf"/>
</dbReference>
<accession>A0A5A7Q5T5</accession>
<dbReference type="InterPro" id="IPR013210">
    <property type="entry name" value="LRR_N_plant-typ"/>
</dbReference>
<evidence type="ECO:0000259" key="5">
    <source>
        <dbReference type="Pfam" id="PF08263"/>
    </source>
</evidence>
<comment type="caution">
    <text evidence="6">The sequence shown here is derived from an EMBL/GenBank/DDBJ whole genome shotgun (WGS) entry which is preliminary data.</text>
</comment>
<organism evidence="6 7">
    <name type="scientific">Striga asiatica</name>
    <name type="common">Asiatic witchweed</name>
    <name type="synonym">Buchnera asiatica</name>
    <dbReference type="NCBI Taxonomy" id="4170"/>
    <lineage>
        <taxon>Eukaryota</taxon>
        <taxon>Viridiplantae</taxon>
        <taxon>Streptophyta</taxon>
        <taxon>Embryophyta</taxon>
        <taxon>Tracheophyta</taxon>
        <taxon>Spermatophyta</taxon>
        <taxon>Magnoliopsida</taxon>
        <taxon>eudicotyledons</taxon>
        <taxon>Gunneridae</taxon>
        <taxon>Pentapetalae</taxon>
        <taxon>asterids</taxon>
        <taxon>lamiids</taxon>
        <taxon>Lamiales</taxon>
        <taxon>Orobanchaceae</taxon>
        <taxon>Buchnereae</taxon>
        <taxon>Striga</taxon>
    </lineage>
</organism>
<feature type="domain" description="Leucine-rich repeat-containing N-terminal plant-type" evidence="5">
    <location>
        <begin position="26"/>
        <end position="65"/>
    </location>
</feature>
<dbReference type="SUPFAM" id="SSF52058">
    <property type="entry name" value="L domain-like"/>
    <property type="match status" value="1"/>
</dbReference>